<dbReference type="PIRSF" id="PIRSF019663">
    <property type="entry name" value="Legumain"/>
    <property type="match status" value="1"/>
</dbReference>
<dbReference type="FunFam" id="1.10.132.130:FF:000001">
    <property type="entry name" value="Vacuolar-processing enzyme beta-isozyme"/>
    <property type="match status" value="1"/>
</dbReference>
<feature type="domain" description="Legumain prodomain" evidence="9">
    <location>
        <begin position="382"/>
        <end position="437"/>
    </location>
</feature>
<dbReference type="InterPro" id="IPR048501">
    <property type="entry name" value="Legum_prodom"/>
</dbReference>
<dbReference type="Gene3D" id="3.40.50.1460">
    <property type="match status" value="1"/>
</dbReference>
<dbReference type="InterPro" id="IPR046427">
    <property type="entry name" value="Legumain_prodom_sf"/>
</dbReference>
<evidence type="ECO:0000256" key="7">
    <source>
        <dbReference type="ARBA" id="ARBA00023180"/>
    </source>
</evidence>
<keyword evidence="4" id="KW-0378">Hydrolase</keyword>
<protein>
    <recommendedName>
        <fullName evidence="9">Legumain prodomain domain-containing protein</fullName>
    </recommendedName>
</protein>
<keyword evidence="11" id="KW-1185">Reference proteome</keyword>
<dbReference type="PANTHER" id="PTHR12000:SF50">
    <property type="entry name" value="VACUOLAR-PROCESSING ENZYME GAMMA-ISOZYME"/>
    <property type="match status" value="1"/>
</dbReference>
<dbReference type="Pfam" id="PF20985">
    <property type="entry name" value="Legum_prodom"/>
    <property type="match status" value="2"/>
</dbReference>
<dbReference type="GO" id="GO:0004197">
    <property type="term" value="F:cysteine-type endopeptidase activity"/>
    <property type="evidence" value="ECO:0007669"/>
    <property type="project" value="InterPro"/>
</dbReference>
<dbReference type="EMBL" id="JACMSC010000010">
    <property type="protein sequence ID" value="KAG6504190.1"/>
    <property type="molecule type" value="Genomic_DNA"/>
</dbReference>
<proteinExistence type="inferred from homology"/>
<evidence type="ECO:0000256" key="6">
    <source>
        <dbReference type="ARBA" id="ARBA00023157"/>
    </source>
</evidence>
<dbReference type="GO" id="GO:0006624">
    <property type="term" value="P:vacuolar protein processing"/>
    <property type="evidence" value="ECO:0007669"/>
    <property type="project" value="TreeGrafter"/>
</dbReference>
<dbReference type="PANTHER" id="PTHR12000">
    <property type="entry name" value="HEMOGLOBINASE FAMILY MEMBER"/>
    <property type="match status" value="1"/>
</dbReference>
<evidence type="ECO:0000259" key="9">
    <source>
        <dbReference type="Pfam" id="PF20985"/>
    </source>
</evidence>
<evidence type="ECO:0000256" key="4">
    <source>
        <dbReference type="ARBA" id="ARBA00022801"/>
    </source>
</evidence>
<gene>
    <name evidence="10" type="ORF">ZIOFF_036521</name>
</gene>
<keyword evidence="3" id="KW-0732">Signal</keyword>
<evidence type="ECO:0000256" key="5">
    <source>
        <dbReference type="ARBA" id="ARBA00022807"/>
    </source>
</evidence>
<dbReference type="PRINTS" id="PR00776">
    <property type="entry name" value="HEMOGLOBNASE"/>
</dbReference>
<feature type="active site" description="Nucleophile" evidence="8">
    <location>
        <position position="228"/>
    </location>
</feature>
<comment type="caution">
    <text evidence="10">The sequence shown here is derived from an EMBL/GenBank/DDBJ whole genome shotgun (WGS) entry which is preliminary data.</text>
</comment>
<keyword evidence="6" id="KW-1015">Disulfide bond</keyword>
<dbReference type="GO" id="GO:0051603">
    <property type="term" value="P:proteolysis involved in protein catabolic process"/>
    <property type="evidence" value="ECO:0007669"/>
    <property type="project" value="InterPro"/>
</dbReference>
<evidence type="ECO:0000313" key="10">
    <source>
        <dbReference type="EMBL" id="KAG6504190.1"/>
    </source>
</evidence>
<sequence>MLTSASASPLYSSSAAMDRFLAGTIVAASLLLSLLLADGARNPIRLPSDWFDGAKASGGGVDDAVGTRWAVLIAGSKGFYNYRHQADICHAYQIMKNGGLKDENIIVFMYDDIAYNMENPRPGVIINHPEGGDVYAGVPKDYVGNDVNVNNFLAVLLGDKTAVTGGSRKVVDSGPDDHIFIFYSDHGGPGVLGMPTYPYLYSDDLNDALKKKHAMGTYKSMVFYLEACESGSIFEGLLPEDINIYATTASNSYESSWGTYCPGEYPGPPLEFFTCLGDFDIHNLRTETLKQQYQLVKIRTAVDSTYRYGSHVMQYGDLELNVQNLFLYVGSNPANDNSTFVEGNSLSFPRAVVNQRDADLVYFWHKYQRAPLGSSQKLDAHKELLEVMSHRLHVDNSVELIGNLLFGSKQGSEVLKTVRPAGQPLVDDWSCLKSTVSIPVSYFIVLLNVCGDLVLDNHVRTFEMHCGSLSQYGMKHMRALANICNAGVSAETMTEISAQACNSIPTNPWSSLHSGFSA</sequence>
<evidence type="ECO:0000313" key="11">
    <source>
        <dbReference type="Proteomes" id="UP000734854"/>
    </source>
</evidence>
<keyword evidence="7" id="KW-0325">Glycoprotein</keyword>
<evidence type="ECO:0000256" key="3">
    <source>
        <dbReference type="ARBA" id="ARBA00022729"/>
    </source>
</evidence>
<keyword evidence="2" id="KW-0645">Protease</keyword>
<dbReference type="Pfam" id="PF01650">
    <property type="entry name" value="Peptidase_C13"/>
    <property type="match status" value="1"/>
</dbReference>
<dbReference type="CDD" id="cd21115">
    <property type="entry name" value="legumain_C"/>
    <property type="match status" value="1"/>
</dbReference>
<evidence type="ECO:0000256" key="1">
    <source>
        <dbReference type="ARBA" id="ARBA00009941"/>
    </source>
</evidence>
<dbReference type="Gene3D" id="1.10.132.130">
    <property type="match status" value="1"/>
</dbReference>
<comment type="similarity">
    <text evidence="1">Belongs to the peptidase C13 family.</text>
</comment>
<name>A0A8J5L852_ZINOF</name>
<dbReference type="PIRSF" id="PIRSF500139">
    <property type="entry name" value="AE"/>
    <property type="match status" value="1"/>
</dbReference>
<feature type="domain" description="Legumain prodomain" evidence="9">
    <location>
        <begin position="456"/>
        <end position="501"/>
    </location>
</feature>
<feature type="active site" evidence="8">
    <location>
        <position position="186"/>
    </location>
</feature>
<organism evidence="10 11">
    <name type="scientific">Zingiber officinale</name>
    <name type="common">Ginger</name>
    <name type="synonym">Amomum zingiber</name>
    <dbReference type="NCBI Taxonomy" id="94328"/>
    <lineage>
        <taxon>Eukaryota</taxon>
        <taxon>Viridiplantae</taxon>
        <taxon>Streptophyta</taxon>
        <taxon>Embryophyta</taxon>
        <taxon>Tracheophyta</taxon>
        <taxon>Spermatophyta</taxon>
        <taxon>Magnoliopsida</taxon>
        <taxon>Liliopsida</taxon>
        <taxon>Zingiberales</taxon>
        <taxon>Zingiberaceae</taxon>
        <taxon>Zingiber</taxon>
    </lineage>
</organism>
<reference evidence="10 11" key="1">
    <citation type="submission" date="2020-08" db="EMBL/GenBank/DDBJ databases">
        <title>Plant Genome Project.</title>
        <authorList>
            <person name="Zhang R.-G."/>
        </authorList>
    </citation>
    <scope>NUCLEOTIDE SEQUENCE [LARGE SCALE GENOMIC DNA]</scope>
    <source>
        <tissue evidence="10">Rhizome</tissue>
    </source>
</reference>
<dbReference type="InterPro" id="IPR043577">
    <property type="entry name" value="AE"/>
</dbReference>
<dbReference type="FunFam" id="3.40.50.1460:FF:000005">
    <property type="entry name" value="Vacuolar-processing enzyme beta-isozyme"/>
    <property type="match status" value="1"/>
</dbReference>
<dbReference type="Proteomes" id="UP000734854">
    <property type="component" value="Unassembled WGS sequence"/>
</dbReference>
<keyword evidence="5" id="KW-0788">Thiol protease</keyword>
<evidence type="ECO:0000256" key="2">
    <source>
        <dbReference type="ARBA" id="ARBA00022670"/>
    </source>
</evidence>
<dbReference type="InterPro" id="IPR001096">
    <property type="entry name" value="Peptidase_C13"/>
</dbReference>
<accession>A0A8J5L852</accession>
<dbReference type="GO" id="GO:0005773">
    <property type="term" value="C:vacuole"/>
    <property type="evidence" value="ECO:0007669"/>
    <property type="project" value="GOC"/>
</dbReference>
<evidence type="ECO:0000256" key="8">
    <source>
        <dbReference type="PIRSR" id="PIRSR019663-1"/>
    </source>
</evidence>
<dbReference type="AlphaFoldDB" id="A0A8J5L852"/>